<accession>A0ACC7P8S9</accession>
<dbReference type="EMBL" id="JBJURJ010000014">
    <property type="protein sequence ID" value="MFM9330762.1"/>
    <property type="molecule type" value="Genomic_DNA"/>
</dbReference>
<comment type="caution">
    <text evidence="1">The sequence shown here is derived from an EMBL/GenBank/DDBJ whole genome shotgun (WGS) entry which is preliminary data.</text>
</comment>
<protein>
    <submittedName>
        <fullName evidence="1">Carbohydrate ABC transporter permease</fullName>
    </submittedName>
</protein>
<organism evidence="1 2">
    <name type="scientific">Paenibacillus mesotrionivorans</name>
    <dbReference type="NCBI Taxonomy" id="3160968"/>
    <lineage>
        <taxon>Bacteria</taxon>
        <taxon>Bacillati</taxon>
        <taxon>Bacillota</taxon>
        <taxon>Bacilli</taxon>
        <taxon>Bacillales</taxon>
        <taxon>Paenibacillaceae</taxon>
        <taxon>Paenibacillus</taxon>
    </lineage>
</organism>
<reference evidence="1" key="1">
    <citation type="submission" date="2024-12" db="EMBL/GenBank/DDBJ databases">
        <authorList>
            <person name="Wu N."/>
        </authorList>
    </citation>
    <scope>NUCLEOTIDE SEQUENCE</scope>
    <source>
        <strain evidence="1">P15</strain>
    </source>
</reference>
<dbReference type="Proteomes" id="UP001631969">
    <property type="component" value="Unassembled WGS sequence"/>
</dbReference>
<gene>
    <name evidence="1" type="ORF">ACI1P1_20945</name>
</gene>
<evidence type="ECO:0000313" key="2">
    <source>
        <dbReference type="Proteomes" id="UP001631969"/>
    </source>
</evidence>
<proteinExistence type="predicted"/>
<sequence length="286" mass="31765">MVRGIQDRIFNGIIIVLLALCGAAALFPMLYVVSVSITPISEVLKNGGFMLIPKEITFTAYSKLIHESGMMDALGITILITVLGTALNMLFTVLMAYPLSRKRLPARSALLLMVVFTMLFGGGLIPTYLVVKSSGLLNSIWALIIPNLIWSFNILIVKSFLEQLPEELFESAKIDGASDFRILWQIVVPLSLPVMVTVGLFYGVGHWNEFFQAIMYVTNRKLFPLQVIVREILMQTQQPLENAENITPTETLQMAAVVMASLPIILVYPFLQKHFTRGMLLGSVKG</sequence>
<name>A0ACC7P8S9_9BACL</name>
<keyword evidence="2" id="KW-1185">Reference proteome</keyword>
<evidence type="ECO:0000313" key="1">
    <source>
        <dbReference type="EMBL" id="MFM9330762.1"/>
    </source>
</evidence>